<gene>
    <name evidence="2" type="ORF">GCM10012280_24290</name>
</gene>
<sequence>MTINGALRTTGGILARGRRGGHHYHHYHGSGSGGGGSMPTWMWVLIALVVIGLVVWGFSRSQSD</sequence>
<proteinExistence type="predicted"/>
<reference evidence="2" key="2">
    <citation type="submission" date="2020-09" db="EMBL/GenBank/DDBJ databases">
        <authorList>
            <person name="Sun Q."/>
            <person name="Zhou Y."/>
        </authorList>
    </citation>
    <scope>NUCLEOTIDE SEQUENCE</scope>
    <source>
        <strain evidence="2">CGMCC 4.7201</strain>
    </source>
</reference>
<keyword evidence="3" id="KW-1185">Reference proteome</keyword>
<protein>
    <submittedName>
        <fullName evidence="2">Uncharacterized protein</fullName>
    </submittedName>
</protein>
<dbReference type="Proteomes" id="UP000641932">
    <property type="component" value="Unassembled WGS sequence"/>
</dbReference>
<evidence type="ECO:0000313" key="2">
    <source>
        <dbReference type="EMBL" id="GGO86950.1"/>
    </source>
</evidence>
<reference evidence="2" key="1">
    <citation type="journal article" date="2014" name="Int. J. Syst. Evol. Microbiol.">
        <title>Complete genome sequence of Corynebacterium casei LMG S-19264T (=DSM 44701T), isolated from a smear-ripened cheese.</title>
        <authorList>
            <consortium name="US DOE Joint Genome Institute (JGI-PGF)"/>
            <person name="Walter F."/>
            <person name="Albersmeier A."/>
            <person name="Kalinowski J."/>
            <person name="Ruckert C."/>
        </authorList>
    </citation>
    <scope>NUCLEOTIDE SEQUENCE</scope>
    <source>
        <strain evidence="2">CGMCC 4.7201</strain>
    </source>
</reference>
<keyword evidence="1" id="KW-1133">Transmembrane helix</keyword>
<dbReference type="AlphaFoldDB" id="A0A917ZNK2"/>
<name>A0A917ZNK2_9ACTN</name>
<evidence type="ECO:0000313" key="3">
    <source>
        <dbReference type="Proteomes" id="UP000641932"/>
    </source>
</evidence>
<keyword evidence="1" id="KW-0812">Transmembrane</keyword>
<dbReference type="RefSeq" id="WP_189131620.1">
    <property type="nucleotide sequence ID" value="NZ_BMMS01000009.1"/>
</dbReference>
<evidence type="ECO:0000256" key="1">
    <source>
        <dbReference type="SAM" id="Phobius"/>
    </source>
</evidence>
<comment type="caution">
    <text evidence="2">The sequence shown here is derived from an EMBL/GenBank/DDBJ whole genome shotgun (WGS) entry which is preliminary data.</text>
</comment>
<feature type="transmembrane region" description="Helical" evidence="1">
    <location>
        <begin position="40"/>
        <end position="58"/>
    </location>
</feature>
<accession>A0A917ZNK2</accession>
<organism evidence="2 3">
    <name type="scientific">Wenjunlia tyrosinilytica</name>
    <dbReference type="NCBI Taxonomy" id="1544741"/>
    <lineage>
        <taxon>Bacteria</taxon>
        <taxon>Bacillati</taxon>
        <taxon>Actinomycetota</taxon>
        <taxon>Actinomycetes</taxon>
        <taxon>Kitasatosporales</taxon>
        <taxon>Streptomycetaceae</taxon>
        <taxon>Wenjunlia</taxon>
    </lineage>
</organism>
<dbReference type="EMBL" id="BMMS01000009">
    <property type="protein sequence ID" value="GGO86950.1"/>
    <property type="molecule type" value="Genomic_DNA"/>
</dbReference>
<keyword evidence="1" id="KW-0472">Membrane</keyword>